<evidence type="ECO:0000313" key="1">
    <source>
        <dbReference type="EMBL" id="RKT42857.1"/>
    </source>
</evidence>
<accession>A0A495V3C4</accession>
<reference evidence="1 2" key="1">
    <citation type="submission" date="2018-10" db="EMBL/GenBank/DDBJ databases">
        <title>Genomic Encyclopedia of Archaeal and Bacterial Type Strains, Phase II (KMG-II): from individual species to whole genera.</title>
        <authorList>
            <person name="Goeker M."/>
        </authorList>
    </citation>
    <scope>NUCLEOTIDE SEQUENCE [LARGE SCALE GENOMIC DNA]</scope>
    <source>
        <strain evidence="1 2">DSM 235</strain>
    </source>
</reference>
<organism evidence="1 2">
    <name type="scientific">Thiocapsa rosea</name>
    <dbReference type="NCBI Taxonomy" id="69360"/>
    <lineage>
        <taxon>Bacteria</taxon>
        <taxon>Pseudomonadati</taxon>
        <taxon>Pseudomonadota</taxon>
        <taxon>Gammaproteobacteria</taxon>
        <taxon>Chromatiales</taxon>
        <taxon>Chromatiaceae</taxon>
        <taxon>Thiocapsa</taxon>
    </lineage>
</organism>
<comment type="caution">
    <text evidence="1">The sequence shown here is derived from an EMBL/GenBank/DDBJ whole genome shotgun (WGS) entry which is preliminary data.</text>
</comment>
<evidence type="ECO:0000313" key="2">
    <source>
        <dbReference type="Proteomes" id="UP000274556"/>
    </source>
</evidence>
<dbReference type="Proteomes" id="UP000274556">
    <property type="component" value="Unassembled WGS sequence"/>
</dbReference>
<dbReference type="AlphaFoldDB" id="A0A495V3C4"/>
<name>A0A495V3C4_9GAMM</name>
<gene>
    <name evidence="1" type="ORF">BDD21_0153</name>
</gene>
<keyword evidence="2" id="KW-1185">Reference proteome</keyword>
<sequence>MLDGFDSMCGLDLREILSATGTRKSVQATLLYFRYPYYGVSG</sequence>
<protein>
    <submittedName>
        <fullName evidence="1">Uncharacterized protein</fullName>
    </submittedName>
</protein>
<dbReference type="EMBL" id="RBXL01000001">
    <property type="protein sequence ID" value="RKT42857.1"/>
    <property type="molecule type" value="Genomic_DNA"/>
</dbReference>
<proteinExistence type="predicted"/>